<organism evidence="2 3">
    <name type="scientific">Paracraurococcus ruber</name>
    <dbReference type="NCBI Taxonomy" id="77675"/>
    <lineage>
        <taxon>Bacteria</taxon>
        <taxon>Pseudomonadati</taxon>
        <taxon>Pseudomonadota</taxon>
        <taxon>Alphaproteobacteria</taxon>
        <taxon>Acetobacterales</taxon>
        <taxon>Roseomonadaceae</taxon>
        <taxon>Paracraurococcus</taxon>
    </lineage>
</organism>
<evidence type="ECO:0000259" key="1">
    <source>
        <dbReference type="Pfam" id="PF03459"/>
    </source>
</evidence>
<proteinExistence type="predicted"/>
<dbReference type="Pfam" id="PF03459">
    <property type="entry name" value="TOBE"/>
    <property type="match status" value="1"/>
</dbReference>
<protein>
    <recommendedName>
        <fullName evidence="1">Transport-associated OB type 1 domain-containing protein</fullName>
    </recommendedName>
</protein>
<evidence type="ECO:0000313" key="2">
    <source>
        <dbReference type="EMBL" id="MBK1661830.1"/>
    </source>
</evidence>
<evidence type="ECO:0000313" key="3">
    <source>
        <dbReference type="Proteomes" id="UP000697995"/>
    </source>
</evidence>
<dbReference type="InterPro" id="IPR008995">
    <property type="entry name" value="Mo/tungstate-bd_C_term_dom"/>
</dbReference>
<comment type="caution">
    <text evidence="2">The sequence shown here is derived from an EMBL/GenBank/DDBJ whole genome shotgun (WGS) entry which is preliminary data.</text>
</comment>
<sequence length="70" mass="6919">MLERSARNQSAGRILEVTPRAATTPVRVAVAPGMAFAAAITREAAEEPGRQAGGEAAAVAKASGAMAGIG</sequence>
<dbReference type="SUPFAM" id="SSF50331">
    <property type="entry name" value="MOP-like"/>
    <property type="match status" value="1"/>
</dbReference>
<keyword evidence="3" id="KW-1185">Reference proteome</keyword>
<feature type="domain" description="Transport-associated OB type 1" evidence="1">
    <location>
        <begin position="5"/>
        <end position="51"/>
    </location>
</feature>
<gene>
    <name evidence="2" type="ORF">CKO45_26920</name>
</gene>
<dbReference type="RefSeq" id="WP_133220689.1">
    <property type="nucleotide sequence ID" value="NZ_NRSG01000383.1"/>
</dbReference>
<accession>A0ABS1D4N7</accession>
<dbReference type="Gene3D" id="2.40.50.100">
    <property type="match status" value="1"/>
</dbReference>
<name>A0ABS1D4N7_9PROT</name>
<dbReference type="EMBL" id="NRSG01000383">
    <property type="protein sequence ID" value="MBK1661830.1"/>
    <property type="molecule type" value="Genomic_DNA"/>
</dbReference>
<dbReference type="InterPro" id="IPR005116">
    <property type="entry name" value="Transp-assoc_OB_typ1"/>
</dbReference>
<reference evidence="2 3" key="1">
    <citation type="journal article" date="2020" name="Microorganisms">
        <title>Osmotic Adaptation and Compatible Solute Biosynthesis of Phototrophic Bacteria as Revealed from Genome Analyses.</title>
        <authorList>
            <person name="Imhoff J.F."/>
            <person name="Rahn T."/>
            <person name="Kunzel S."/>
            <person name="Keller A."/>
            <person name="Neulinger S.C."/>
        </authorList>
    </citation>
    <scope>NUCLEOTIDE SEQUENCE [LARGE SCALE GENOMIC DNA]</scope>
    <source>
        <strain evidence="2 3">DSM 15382</strain>
    </source>
</reference>
<dbReference type="Proteomes" id="UP000697995">
    <property type="component" value="Unassembled WGS sequence"/>
</dbReference>